<name>A0A645DUF2_9ZZZZ</name>
<organism evidence="2">
    <name type="scientific">bioreactor metagenome</name>
    <dbReference type="NCBI Taxonomy" id="1076179"/>
    <lineage>
        <taxon>unclassified sequences</taxon>
        <taxon>metagenomes</taxon>
        <taxon>ecological metagenomes</taxon>
    </lineage>
</organism>
<reference evidence="2" key="1">
    <citation type="submission" date="2019-08" db="EMBL/GenBank/DDBJ databases">
        <authorList>
            <person name="Kucharzyk K."/>
            <person name="Murdoch R.W."/>
            <person name="Higgins S."/>
            <person name="Loffler F."/>
        </authorList>
    </citation>
    <scope>NUCLEOTIDE SEQUENCE</scope>
</reference>
<feature type="coiled-coil region" evidence="1">
    <location>
        <begin position="1"/>
        <end position="126"/>
    </location>
</feature>
<accession>A0A645DUF2</accession>
<dbReference type="EMBL" id="VSSQ01039978">
    <property type="protein sequence ID" value="MPM93130.1"/>
    <property type="molecule type" value="Genomic_DNA"/>
</dbReference>
<dbReference type="AlphaFoldDB" id="A0A645DUF2"/>
<evidence type="ECO:0000313" key="2">
    <source>
        <dbReference type="EMBL" id="MPM93130.1"/>
    </source>
</evidence>
<dbReference type="Gene3D" id="1.10.287.1490">
    <property type="match status" value="1"/>
</dbReference>
<proteinExistence type="predicted"/>
<keyword evidence="1" id="KW-0175">Coiled coil</keyword>
<evidence type="ECO:0000256" key="1">
    <source>
        <dbReference type="SAM" id="Coils"/>
    </source>
</evidence>
<gene>
    <name evidence="2" type="primary">smc_54</name>
    <name evidence="2" type="ORF">SDC9_140266</name>
</gene>
<protein>
    <submittedName>
        <fullName evidence="2">Chromosome partition protein Smc</fullName>
    </submittedName>
</protein>
<comment type="caution">
    <text evidence="2">The sequence shown here is derived from an EMBL/GenBank/DDBJ whole genome shotgun (WGS) entry which is preliminary data.</text>
</comment>
<sequence length="334" mass="36456">MDELKAELVSLSHEVSAKNTELESSRKELEEKTKEYTALNEKVQATVSKLSAISSELAAVTAERDKTITALALARSGLDKAEQEITALQATKAKLDSRINELNDAKVSLQKDVDNLNQQTDNLKKGLQFVREGSVVFRAGEVLYTSTLHSSEDTANVQQAFRTIVYNANQGIIQKLGVENKDLDVLWIAKADVDQAMEVIKANQGSDIIVRISSSGNFIYGEPVIGQIQLFPNNIIYAKDSVVYSEVVDVGRETQQTEEAVLAFLQKVNASAVKHGILPDPIQGTVGSMSGSQLYDTINRAKHYGGKVELTATARTDVHTVGPLNIEINVVKVQ</sequence>